<reference evidence="2 3" key="1">
    <citation type="journal article" date="2018" name="Nat. Biotechnol.">
        <title>A standardized bacterial taxonomy based on genome phylogeny substantially revises the tree of life.</title>
        <authorList>
            <person name="Parks D.H."/>
            <person name="Chuvochina M."/>
            <person name="Waite D.W."/>
            <person name="Rinke C."/>
            <person name="Skarshewski A."/>
            <person name="Chaumeil P.A."/>
            <person name="Hugenholtz P."/>
        </authorList>
    </citation>
    <scope>NUCLEOTIDE SEQUENCE [LARGE SCALE GENOMIC DNA]</scope>
    <source>
        <strain evidence="2">UBA9375</strain>
    </source>
</reference>
<evidence type="ECO:0000313" key="2">
    <source>
        <dbReference type="EMBL" id="HCO25466.1"/>
    </source>
</evidence>
<dbReference type="AlphaFoldDB" id="A0A3D3RA37"/>
<evidence type="ECO:0000256" key="1">
    <source>
        <dbReference type="SAM" id="MobiDB-lite"/>
    </source>
</evidence>
<evidence type="ECO:0000313" key="3">
    <source>
        <dbReference type="Proteomes" id="UP000263642"/>
    </source>
</evidence>
<organism evidence="2 3">
    <name type="scientific">Gimesia maris</name>
    <dbReference type="NCBI Taxonomy" id="122"/>
    <lineage>
        <taxon>Bacteria</taxon>
        <taxon>Pseudomonadati</taxon>
        <taxon>Planctomycetota</taxon>
        <taxon>Planctomycetia</taxon>
        <taxon>Planctomycetales</taxon>
        <taxon>Planctomycetaceae</taxon>
        <taxon>Gimesia</taxon>
    </lineage>
</organism>
<proteinExistence type="predicted"/>
<sequence>MEGIEMLRRSIKVLAAAAVLGISPALLTAQAPLEEAGAQLESQSKAAGQVTNPAPKVPGKNARIDANSELDSKSQLNNRQLDANSNLDAKSKLDSDSRLKSNTQLDAGVDAKAKGNARGLQTPPQTPDAADGAIQSTPGNVEMRGKVQGDADLDVDGNQPLRHQTNRPQTFDNQTNTDIDDFVRQGTAHLDIDDATRARYRHHNGHWWYKTEQGAWLIHTNGQWEPFDPVTYRSPGQPTDQEYYQDDDNYQSSNYYDDGSYYQGGTYYDPGYNNNGYGNYGRNYYRGNRYRNNYYNGRGYGRGYYNNRGNRYNGNWGSGYRGLNRDQRQGAAIGAGIGGAIGGNRGAAIGAGIGAGVAD</sequence>
<protein>
    <submittedName>
        <fullName evidence="2">Uncharacterized protein</fullName>
    </submittedName>
</protein>
<feature type="compositionally biased region" description="Polar residues" evidence="1">
    <location>
        <begin position="40"/>
        <end position="52"/>
    </location>
</feature>
<feature type="compositionally biased region" description="Polar residues" evidence="1">
    <location>
        <begin position="73"/>
        <end position="84"/>
    </location>
</feature>
<comment type="caution">
    <text evidence="2">The sequence shown here is derived from an EMBL/GenBank/DDBJ whole genome shotgun (WGS) entry which is preliminary data.</text>
</comment>
<feature type="region of interest" description="Disordered" evidence="1">
    <location>
        <begin position="40"/>
        <end position="177"/>
    </location>
</feature>
<dbReference type="Proteomes" id="UP000263642">
    <property type="component" value="Unassembled WGS sequence"/>
</dbReference>
<feature type="compositionally biased region" description="Basic and acidic residues" evidence="1">
    <location>
        <begin position="89"/>
        <end position="99"/>
    </location>
</feature>
<feature type="compositionally biased region" description="Polar residues" evidence="1">
    <location>
        <begin position="161"/>
        <end position="177"/>
    </location>
</feature>
<accession>A0A3D3RA37</accession>
<dbReference type="EMBL" id="DQAY01000129">
    <property type="protein sequence ID" value="HCO25466.1"/>
    <property type="molecule type" value="Genomic_DNA"/>
</dbReference>
<gene>
    <name evidence="2" type="ORF">DIT97_21485</name>
</gene>
<name>A0A3D3RA37_9PLAN</name>